<dbReference type="AlphaFoldDB" id="A0A1V6PC12"/>
<dbReference type="InterPro" id="IPR015943">
    <property type="entry name" value="WD40/YVTN_repeat-like_dom_sf"/>
</dbReference>
<keyword evidence="6" id="KW-1185">Reference proteome</keyword>
<dbReference type="InterPro" id="IPR001680">
    <property type="entry name" value="WD40_rpt"/>
</dbReference>
<accession>A0A1V6PC12</accession>
<dbReference type="Pfam" id="PF00400">
    <property type="entry name" value="WD40"/>
    <property type="match status" value="3"/>
</dbReference>
<feature type="repeat" description="WD" evidence="3">
    <location>
        <begin position="123"/>
        <end position="155"/>
    </location>
</feature>
<dbReference type="Proteomes" id="UP000191522">
    <property type="component" value="Unassembled WGS sequence"/>
</dbReference>
<comment type="caution">
    <text evidence="5">The sequence shown here is derived from an EMBL/GenBank/DDBJ whole genome shotgun (WGS) entry which is preliminary data.</text>
</comment>
<evidence type="ECO:0000256" key="2">
    <source>
        <dbReference type="ARBA" id="ARBA00022737"/>
    </source>
</evidence>
<dbReference type="PROSITE" id="PS50082">
    <property type="entry name" value="WD_REPEATS_2"/>
    <property type="match status" value="2"/>
</dbReference>
<sequence length="507" mass="53153">MSSQDQHGGGDEEMFVGADEGEEIVDRDEDHPMESDGEEDQQMSYEQEITLQNDSSAHFDSHDDSVFCVAQHPVHNNIIITGAGDDLAYIFDSTPAEKPVLPRSYESNPQPREREGVQPLAKLDGHSDTVNAVAFTQPAGEYVVTAGLDGKLRAWRDSTPQKTGISWEFVAESQEVEEINWVAVCPYTQGSEEKRNVVAMGANDGSAWVFRIDYTDSQPISIIQTFFQHTASCTAGAWTPDGNLLATVSEDGSFYVYDVFGAAAAAGISGSPGTNAVVGLTAEDQRFAVDGGLYSVAVSPGGGIAAVGGAEGHIRVVGLPRLAGGAQAGKGKGAAQSATASAAGTIIAALQAQSDGIETLSFSQPPLTLLAAGSVDGSIALYDAAHRFAVRRHIKEAHEGNAVVKVEFLQSRAPAAAPRAGPAAQSQARSWLLTSVGLDGVVRRWDARGGTAAAAMGLLKEWKGHMGAADNEEGEQAGGIMGFVQGFDGKRIVTAGDDGVSLVFEED</sequence>
<evidence type="ECO:0000256" key="3">
    <source>
        <dbReference type="PROSITE-ProRule" id="PRU00221"/>
    </source>
</evidence>
<dbReference type="STRING" id="69771.A0A1V6PC12"/>
<dbReference type="Gene3D" id="2.130.10.10">
    <property type="entry name" value="YVTN repeat-like/Quinoprotein amine dehydrogenase"/>
    <property type="match status" value="1"/>
</dbReference>
<dbReference type="SMART" id="SM00320">
    <property type="entry name" value="WD40"/>
    <property type="match status" value="8"/>
</dbReference>
<dbReference type="InterPro" id="IPR036322">
    <property type="entry name" value="WD40_repeat_dom_sf"/>
</dbReference>
<dbReference type="OrthoDB" id="10261640at2759"/>
<dbReference type="PANTHER" id="PTHR19857">
    <property type="entry name" value="MITOCHONDRIAL DIVISION PROTEIN 1-RELATED"/>
    <property type="match status" value="1"/>
</dbReference>
<feature type="repeat" description="WD" evidence="3">
    <location>
        <begin position="226"/>
        <end position="259"/>
    </location>
</feature>
<gene>
    <name evidence="5" type="ORF">PENDEC_c011G02882</name>
</gene>
<feature type="region of interest" description="Disordered" evidence="4">
    <location>
        <begin position="1"/>
        <end position="43"/>
    </location>
</feature>
<dbReference type="EMBL" id="MDYL01000011">
    <property type="protein sequence ID" value="OQD74353.1"/>
    <property type="molecule type" value="Genomic_DNA"/>
</dbReference>
<keyword evidence="1 3" id="KW-0853">WD repeat</keyword>
<dbReference type="OMA" id="SIWDYSK"/>
<name>A0A1V6PC12_PENDC</name>
<keyword evidence="2" id="KW-0677">Repeat</keyword>
<reference evidence="6" key="1">
    <citation type="journal article" date="2017" name="Nat. Microbiol.">
        <title>Global analysis of biosynthetic gene clusters reveals vast potential of secondary metabolite production in Penicillium species.</title>
        <authorList>
            <person name="Nielsen J.C."/>
            <person name="Grijseels S."/>
            <person name="Prigent S."/>
            <person name="Ji B."/>
            <person name="Dainat J."/>
            <person name="Nielsen K.F."/>
            <person name="Frisvad J.C."/>
            <person name="Workman M."/>
            <person name="Nielsen J."/>
        </authorList>
    </citation>
    <scope>NUCLEOTIDE SEQUENCE [LARGE SCALE GENOMIC DNA]</scope>
    <source>
        <strain evidence="6">IBT 11843</strain>
    </source>
</reference>
<proteinExistence type="predicted"/>
<dbReference type="InterPro" id="IPR051179">
    <property type="entry name" value="WD_repeat_multifunction"/>
</dbReference>
<organism evidence="5 6">
    <name type="scientific">Penicillium decumbens</name>
    <dbReference type="NCBI Taxonomy" id="69771"/>
    <lineage>
        <taxon>Eukaryota</taxon>
        <taxon>Fungi</taxon>
        <taxon>Dikarya</taxon>
        <taxon>Ascomycota</taxon>
        <taxon>Pezizomycotina</taxon>
        <taxon>Eurotiomycetes</taxon>
        <taxon>Eurotiomycetidae</taxon>
        <taxon>Eurotiales</taxon>
        <taxon>Aspergillaceae</taxon>
        <taxon>Penicillium</taxon>
    </lineage>
</organism>
<evidence type="ECO:0000313" key="6">
    <source>
        <dbReference type="Proteomes" id="UP000191522"/>
    </source>
</evidence>
<dbReference type="SUPFAM" id="SSF50978">
    <property type="entry name" value="WD40 repeat-like"/>
    <property type="match status" value="1"/>
</dbReference>
<evidence type="ECO:0000256" key="4">
    <source>
        <dbReference type="SAM" id="MobiDB-lite"/>
    </source>
</evidence>
<dbReference type="PROSITE" id="PS50294">
    <property type="entry name" value="WD_REPEATS_REGION"/>
    <property type="match status" value="1"/>
</dbReference>
<protein>
    <submittedName>
        <fullName evidence="5">Uncharacterized protein</fullName>
    </submittedName>
</protein>
<evidence type="ECO:0000313" key="5">
    <source>
        <dbReference type="EMBL" id="OQD74353.1"/>
    </source>
</evidence>
<dbReference type="PANTHER" id="PTHR19857:SF8">
    <property type="entry name" value="ANGIO-ASSOCIATED MIGRATORY CELL PROTEIN"/>
    <property type="match status" value="1"/>
</dbReference>
<dbReference type="FunFam" id="2.130.10.10:FF:000643">
    <property type="entry name" value="60S ribosome biogenesis protein Sqt1"/>
    <property type="match status" value="1"/>
</dbReference>
<evidence type="ECO:0000256" key="1">
    <source>
        <dbReference type="ARBA" id="ARBA00022574"/>
    </source>
</evidence>
<feature type="compositionally biased region" description="Acidic residues" evidence="4">
    <location>
        <begin position="11"/>
        <end position="27"/>
    </location>
</feature>